<evidence type="ECO:0000313" key="2">
    <source>
        <dbReference type="Proteomes" id="UP000018745"/>
    </source>
</evidence>
<proteinExistence type="predicted"/>
<dbReference type="RefSeq" id="WP_024071626.1">
    <property type="nucleotide sequence ID" value="NC_023062.1"/>
</dbReference>
<organism evidence="1 2">
    <name type="scientific">Mycoplasma ovis str. Michigan</name>
    <dbReference type="NCBI Taxonomy" id="1415773"/>
    <lineage>
        <taxon>Bacteria</taxon>
        <taxon>Bacillati</taxon>
        <taxon>Mycoplasmatota</taxon>
        <taxon>Mollicutes</taxon>
        <taxon>Mycoplasmataceae</taxon>
        <taxon>Mycoplasma</taxon>
    </lineage>
</organism>
<gene>
    <name evidence="1" type="ORF">OVS_04350</name>
</gene>
<reference evidence="1 2" key="1">
    <citation type="journal article" date="2014" name="Genome Announc.">
        <title>Complete Genome Sequence of Mycoplasma ovis Strain Michigan, a Hemoplasma of Sheep with Two Distinct 16S rRNA Genes.</title>
        <authorList>
            <person name="Deshuillers P.L."/>
            <person name="Santos A.P."/>
            <person name="do Nascimento N.C."/>
            <person name="Hampel J.A."/>
            <person name="Bergin I.L."/>
            <person name="Dyson M.C."/>
            <person name="Messick J.B."/>
        </authorList>
    </citation>
    <scope>NUCLEOTIDE SEQUENCE [LARGE SCALE GENOMIC DNA]</scope>
    <source>
        <strain evidence="1 2">Michigan</strain>
    </source>
</reference>
<evidence type="ECO:0000313" key="1">
    <source>
        <dbReference type="EMBL" id="AHC40597.1"/>
    </source>
</evidence>
<keyword evidence="2" id="KW-1185">Reference proteome</keyword>
<dbReference type="Proteomes" id="UP000018745">
    <property type="component" value="Chromosome"/>
</dbReference>
<sequence>MYYYLGGATVNAGTNSLFWLASKKEEIETALNPEKPVTVLVNSDNWKARSC</sequence>
<protein>
    <submittedName>
        <fullName evidence="1">Uncharacterized protein</fullName>
    </submittedName>
</protein>
<accession>A0ABM5P2K0</accession>
<name>A0ABM5P2K0_9MOLU</name>
<dbReference type="EMBL" id="CP006935">
    <property type="protein sequence ID" value="AHC40597.1"/>
    <property type="molecule type" value="Genomic_DNA"/>
</dbReference>